<evidence type="ECO:0000256" key="1">
    <source>
        <dbReference type="SAM" id="MobiDB-lite"/>
    </source>
</evidence>
<protein>
    <submittedName>
        <fullName evidence="2">Uncharacterized protein</fullName>
    </submittedName>
</protein>
<dbReference type="AlphaFoldDB" id="A0AAD7JGI4"/>
<reference evidence="2" key="1">
    <citation type="submission" date="2023-03" db="EMBL/GenBank/DDBJ databases">
        <title>Massive genome expansion in bonnet fungi (Mycena s.s.) driven by repeated elements and novel gene families across ecological guilds.</title>
        <authorList>
            <consortium name="Lawrence Berkeley National Laboratory"/>
            <person name="Harder C.B."/>
            <person name="Miyauchi S."/>
            <person name="Viragh M."/>
            <person name="Kuo A."/>
            <person name="Thoen E."/>
            <person name="Andreopoulos B."/>
            <person name="Lu D."/>
            <person name="Skrede I."/>
            <person name="Drula E."/>
            <person name="Henrissat B."/>
            <person name="Morin E."/>
            <person name="Kohler A."/>
            <person name="Barry K."/>
            <person name="LaButti K."/>
            <person name="Morin E."/>
            <person name="Salamov A."/>
            <person name="Lipzen A."/>
            <person name="Mereny Z."/>
            <person name="Hegedus B."/>
            <person name="Baldrian P."/>
            <person name="Stursova M."/>
            <person name="Weitz H."/>
            <person name="Taylor A."/>
            <person name="Grigoriev I.V."/>
            <person name="Nagy L.G."/>
            <person name="Martin F."/>
            <person name="Kauserud H."/>
        </authorList>
    </citation>
    <scope>NUCLEOTIDE SEQUENCE</scope>
    <source>
        <strain evidence="2">CBHHK188m</strain>
    </source>
</reference>
<organism evidence="2 3">
    <name type="scientific">Mycena maculata</name>
    <dbReference type="NCBI Taxonomy" id="230809"/>
    <lineage>
        <taxon>Eukaryota</taxon>
        <taxon>Fungi</taxon>
        <taxon>Dikarya</taxon>
        <taxon>Basidiomycota</taxon>
        <taxon>Agaricomycotina</taxon>
        <taxon>Agaricomycetes</taxon>
        <taxon>Agaricomycetidae</taxon>
        <taxon>Agaricales</taxon>
        <taxon>Marasmiineae</taxon>
        <taxon>Mycenaceae</taxon>
        <taxon>Mycena</taxon>
    </lineage>
</organism>
<sequence length="482" mass="54793">MTVNTIQISTVLVPMAGVSNYFSKLNYGASQLDAVRKDLKIMQGIKTSSETQFSTSHIQLKAVQMPAIHKCIETSTVKFTTESTKKLLPLVSDTPERYPFMSKLPTFIMLSTAPANAILTLEGKSSTVWKSFMHEFAWHGLLGASLKRWPTFRPTKPMLLASIMHEYHQYGALKLAMPDVQDWPLSKDKYPTLFWILLTSALNILKGKQECTGKFGNASASTLIAQLMAWAYNREPFQSTVWTSKMNTLDSWKAVSKDSNVHLYDYYMYRYTNNTPTFSCPHVFVHVPDAPKASNNTPTIRSPAVVHSTDRFDILEYVKLDNPGLAQLIEAHGKVPGTDEAMVVNNDNALFLLFYSVKNALQKHPWVTLSLKSDTYYQQGQGSTKVKKEHKKETKRESKKDVKKDNYEQPYSRPKEVKPKKEIVAVEKFAITRRLKREYGSLSALLEFVLIKVLNTIPWKRRYGLVKSNQYQTRLAGQAPDQ</sequence>
<dbReference type="Proteomes" id="UP001215280">
    <property type="component" value="Unassembled WGS sequence"/>
</dbReference>
<comment type="caution">
    <text evidence="2">The sequence shown here is derived from an EMBL/GenBank/DDBJ whole genome shotgun (WGS) entry which is preliminary data.</text>
</comment>
<dbReference type="EMBL" id="JARJLG010000042">
    <property type="protein sequence ID" value="KAJ7762838.1"/>
    <property type="molecule type" value="Genomic_DNA"/>
</dbReference>
<accession>A0AAD7JGI4</accession>
<feature type="compositionally biased region" description="Basic and acidic residues" evidence="1">
    <location>
        <begin position="391"/>
        <end position="414"/>
    </location>
</feature>
<feature type="region of interest" description="Disordered" evidence="1">
    <location>
        <begin position="380"/>
        <end position="414"/>
    </location>
</feature>
<evidence type="ECO:0000313" key="3">
    <source>
        <dbReference type="Proteomes" id="UP001215280"/>
    </source>
</evidence>
<keyword evidence="3" id="KW-1185">Reference proteome</keyword>
<name>A0AAD7JGI4_9AGAR</name>
<proteinExistence type="predicted"/>
<gene>
    <name evidence="2" type="ORF">DFH07DRAFT_771050</name>
</gene>
<evidence type="ECO:0000313" key="2">
    <source>
        <dbReference type="EMBL" id="KAJ7762838.1"/>
    </source>
</evidence>